<feature type="compositionally biased region" description="Low complexity" evidence="1">
    <location>
        <begin position="193"/>
        <end position="202"/>
    </location>
</feature>
<dbReference type="AlphaFoldDB" id="A0A6J3QT54"/>
<protein>
    <submittedName>
        <fullName evidence="3">Proline-rich protein 36-like</fullName>
    </submittedName>
</protein>
<sequence>MTARNLELGRGVCLVLALPDQQLGVSSAPGRACAPTAPPGTQILQAAPPTRIPPRPPSGVAEPELSLRLPRLRDDEADLAPQVPSRSRAARAGARTTGGTQEFGARGLAPPPGHRDRARRAGAPSPGRRRPPGSRARAPCPGAQPAAPAGLPPSPQTRPRSSAPPPPPGSAAPGPRPPFPAWASSDSRKSDLPARCPTPRAEAATRRRRKTQRRGHRLGWGSRLPEALLKSRPATATRPARGTVSGRGAVAGLGGRPGEPGSWSYLRESSQHQASDSRQLSVPSCGRHACPTALSPLAWAAGRALRVRPAPRPRLPPRPPETPPPSTQRWWGRWQSRGSGACRSTWSACRPRPGPNQASCGGVPRVRGGRKPRAPRFRG</sequence>
<keyword evidence="2" id="KW-1185">Reference proteome</keyword>
<evidence type="ECO:0000313" key="2">
    <source>
        <dbReference type="Proteomes" id="UP000245320"/>
    </source>
</evidence>
<feature type="compositionally biased region" description="Low complexity" evidence="1">
    <location>
        <begin position="90"/>
        <end position="100"/>
    </location>
</feature>
<feature type="compositionally biased region" description="Basic residues" evidence="1">
    <location>
        <begin position="206"/>
        <end position="217"/>
    </location>
</feature>
<name>A0A6J3QT54_TURTR</name>
<gene>
    <name evidence="3" type="primary">LOC109548072</name>
</gene>
<dbReference type="RefSeq" id="XP_033705501.1">
    <property type="nucleotide sequence ID" value="XM_033849610.1"/>
</dbReference>
<dbReference type="Proteomes" id="UP000245320">
    <property type="component" value="Chromosome 2"/>
</dbReference>
<dbReference type="RefSeq" id="XP_073655996.1">
    <property type="nucleotide sequence ID" value="XM_073799895.1"/>
</dbReference>
<feature type="region of interest" description="Disordered" evidence="1">
    <location>
        <begin position="29"/>
        <end position="287"/>
    </location>
</feature>
<proteinExistence type="predicted"/>
<evidence type="ECO:0000256" key="1">
    <source>
        <dbReference type="SAM" id="MobiDB-lite"/>
    </source>
</evidence>
<dbReference type="GeneID" id="109548072"/>
<organism evidence="2 3">
    <name type="scientific">Tursiops truncatus</name>
    <name type="common">Atlantic bottle-nosed dolphin</name>
    <name type="synonym">Delphinus truncatus</name>
    <dbReference type="NCBI Taxonomy" id="9739"/>
    <lineage>
        <taxon>Eukaryota</taxon>
        <taxon>Metazoa</taxon>
        <taxon>Chordata</taxon>
        <taxon>Craniata</taxon>
        <taxon>Vertebrata</taxon>
        <taxon>Euteleostomi</taxon>
        <taxon>Mammalia</taxon>
        <taxon>Eutheria</taxon>
        <taxon>Laurasiatheria</taxon>
        <taxon>Artiodactyla</taxon>
        <taxon>Whippomorpha</taxon>
        <taxon>Cetacea</taxon>
        <taxon>Odontoceti</taxon>
        <taxon>Delphinidae</taxon>
        <taxon>Tursiops</taxon>
    </lineage>
</organism>
<feature type="compositionally biased region" description="Pro residues" evidence="1">
    <location>
        <begin position="312"/>
        <end position="326"/>
    </location>
</feature>
<evidence type="ECO:0000313" key="3">
    <source>
        <dbReference type="RefSeq" id="XP_033705501.1"/>
    </source>
</evidence>
<feature type="compositionally biased region" description="Basic residues" evidence="1">
    <location>
        <begin position="367"/>
        <end position="379"/>
    </location>
</feature>
<accession>A0A6J3QT54</accession>
<feature type="compositionally biased region" description="Pro residues" evidence="1">
    <location>
        <begin position="150"/>
        <end position="180"/>
    </location>
</feature>
<feature type="compositionally biased region" description="Polar residues" evidence="1">
    <location>
        <begin position="336"/>
        <end position="347"/>
    </location>
</feature>
<feature type="compositionally biased region" description="Polar residues" evidence="1">
    <location>
        <begin position="267"/>
        <end position="282"/>
    </location>
</feature>
<feature type="region of interest" description="Disordered" evidence="1">
    <location>
        <begin position="308"/>
        <end position="379"/>
    </location>
</feature>
<dbReference type="InParanoid" id="A0A6J3QT54"/>
<feature type="compositionally biased region" description="Gly residues" evidence="1">
    <location>
        <begin position="249"/>
        <end position="258"/>
    </location>
</feature>
<feature type="compositionally biased region" description="Low complexity" evidence="1">
    <location>
        <begin position="133"/>
        <end position="149"/>
    </location>
</feature>
<reference evidence="3" key="1">
    <citation type="submission" date="2025-08" db="UniProtKB">
        <authorList>
            <consortium name="RefSeq"/>
        </authorList>
    </citation>
    <scope>IDENTIFICATION</scope>
    <source>
        <tissue evidence="3">Spleen</tissue>
    </source>
</reference>